<evidence type="ECO:0000256" key="2">
    <source>
        <dbReference type="ARBA" id="ARBA00022729"/>
    </source>
</evidence>
<feature type="binding site" evidence="7">
    <location>
        <position position="136"/>
    </location>
    <ligand>
        <name>Zn(2+)</name>
        <dbReference type="ChEBI" id="CHEBI:29105"/>
        <label>1</label>
        <note>catalytic</note>
    </ligand>
</feature>
<evidence type="ECO:0000256" key="7">
    <source>
        <dbReference type="PIRSR" id="PIRSR601548-3"/>
    </source>
</evidence>
<sequence>MWAQHWTHIDDILSPFPDLDDTPHIEAELKRRFTALDMIRLAENFYTSLGFPEMTRQFWRKSHFVKRPGEREGSGACQASAFDLYKAGDYRIKMCVKASLSDLKTIHHEMGHINYFMAYSNQPTIYRAPPNAAFHESVGDVAQLSVLSDRSLRALGLMQDDNSTRRQGFQWKSRKKARRLNQLMQLALDKLAFLPFGLVVDRWRWNVFQGNITPDNYNRKWWELRLQYQGIKSPVPRSERDFDPGTKYHIPAHMPFASYFVAYVLEFQLYKALCDASGHVGLLHDCDLYGSKQAGQRLRHILRAGSSKPWQELLKNLTGSIHITADAILEYFRPLEIWLKRFNSYHGQTIGWNDAVVNWEIK</sequence>
<protein>
    <recommendedName>
        <fullName evidence="11">Angiotensin-converting enzyme</fullName>
        <ecNumber evidence="11">3.4.-.-</ecNumber>
    </recommendedName>
</protein>
<dbReference type="Pfam" id="PF01401">
    <property type="entry name" value="Peptidase_M2"/>
    <property type="match status" value="1"/>
</dbReference>
<proteinExistence type="inferred from homology"/>
<feature type="active site" description="Proton acceptor 1" evidence="5">
    <location>
        <position position="109"/>
    </location>
</feature>
<dbReference type="PROSITE" id="PS52011">
    <property type="entry name" value="PEPTIDASE_M2"/>
    <property type="match status" value="1"/>
</dbReference>
<evidence type="ECO:0000256" key="11">
    <source>
        <dbReference type="RuleBase" id="RU361144"/>
    </source>
</evidence>
<evidence type="ECO:0000256" key="1">
    <source>
        <dbReference type="ARBA" id="ARBA00008139"/>
    </source>
</evidence>
<evidence type="ECO:0000256" key="6">
    <source>
        <dbReference type="PIRSR" id="PIRSR601548-11"/>
    </source>
</evidence>
<evidence type="ECO:0000313" key="13">
    <source>
        <dbReference type="Proteomes" id="UP000762676"/>
    </source>
</evidence>
<keyword evidence="4 11" id="KW-0325">Glycoprotein</keyword>
<keyword evidence="11" id="KW-0482">Metalloprotease</keyword>
<feature type="binding site" evidence="9">
    <location>
        <position position="136"/>
    </location>
    <ligand>
        <name>Zn(2+)</name>
        <dbReference type="ChEBI" id="CHEBI:29105"/>
        <label>2</label>
        <note>catalytic</note>
    </ligand>
</feature>
<dbReference type="CDD" id="cd06461">
    <property type="entry name" value="M2_ACE"/>
    <property type="match status" value="1"/>
</dbReference>
<dbReference type="GO" id="GO:0004180">
    <property type="term" value="F:carboxypeptidase activity"/>
    <property type="evidence" value="ECO:0007669"/>
    <property type="project" value="UniProtKB-KW"/>
</dbReference>
<reference evidence="12 13" key="1">
    <citation type="journal article" date="2021" name="Elife">
        <title>Chloroplast acquisition without the gene transfer in kleptoplastic sea slugs, Plakobranchus ocellatus.</title>
        <authorList>
            <person name="Maeda T."/>
            <person name="Takahashi S."/>
            <person name="Yoshida T."/>
            <person name="Shimamura S."/>
            <person name="Takaki Y."/>
            <person name="Nagai Y."/>
            <person name="Toyoda A."/>
            <person name="Suzuki Y."/>
            <person name="Arimoto A."/>
            <person name="Ishii H."/>
            <person name="Satoh N."/>
            <person name="Nishiyama T."/>
            <person name="Hasebe M."/>
            <person name="Maruyama T."/>
            <person name="Minagawa J."/>
            <person name="Obokata J."/>
            <person name="Shigenobu S."/>
        </authorList>
    </citation>
    <scope>NUCLEOTIDE SEQUENCE [LARGE SCALE GENOMIC DNA]</scope>
</reference>
<dbReference type="EMBL" id="BMAT01007579">
    <property type="protein sequence ID" value="GFR67122.1"/>
    <property type="molecule type" value="Genomic_DNA"/>
</dbReference>
<dbReference type="SUPFAM" id="SSF55486">
    <property type="entry name" value="Metalloproteases ('zincins'), catalytic domain"/>
    <property type="match status" value="1"/>
</dbReference>
<dbReference type="PANTHER" id="PTHR10514">
    <property type="entry name" value="ANGIOTENSIN-CONVERTING ENZYME"/>
    <property type="match status" value="1"/>
</dbReference>
<feature type="binding site" evidence="9">
    <location>
        <position position="112"/>
    </location>
    <ligand>
        <name>Zn(2+)</name>
        <dbReference type="ChEBI" id="CHEBI:29105"/>
        <label>2</label>
        <note>catalytic</note>
    </ligand>
</feature>
<keyword evidence="2" id="KW-0732">Signal</keyword>
<dbReference type="PRINTS" id="PR00791">
    <property type="entry name" value="PEPDIPTASEA"/>
</dbReference>
<comment type="cofactor">
    <cofactor evidence="11">
        <name>Zn(2+)</name>
        <dbReference type="ChEBI" id="CHEBI:29105"/>
    </cofactor>
    <text evidence="11">Binds 1 zinc ion per subunit.</text>
</comment>
<dbReference type="GO" id="GO:0046872">
    <property type="term" value="F:metal ion binding"/>
    <property type="evidence" value="ECO:0007669"/>
    <property type="project" value="UniProtKB-KW"/>
</dbReference>
<evidence type="ECO:0000313" key="12">
    <source>
        <dbReference type="EMBL" id="GFR67122.1"/>
    </source>
</evidence>
<evidence type="ECO:0000256" key="5">
    <source>
        <dbReference type="PIRSR" id="PIRSR601548-1"/>
    </source>
</evidence>
<dbReference type="EC" id="3.4.-.-" evidence="11"/>
<evidence type="ECO:0000256" key="8">
    <source>
        <dbReference type="PIRSR" id="PIRSR601548-4"/>
    </source>
</evidence>
<keyword evidence="7 11" id="KW-0479">Metal-binding</keyword>
<gene>
    <name evidence="12" type="ORF">ElyMa_003698300</name>
</gene>
<evidence type="ECO:0000256" key="9">
    <source>
        <dbReference type="PIRSR" id="PIRSR601548-8"/>
    </source>
</evidence>
<comment type="caution">
    <text evidence="12">The sequence shown here is derived from an EMBL/GenBank/DDBJ whole genome shotgun (WGS) entry which is preliminary data.</text>
</comment>
<dbReference type="Proteomes" id="UP000762676">
    <property type="component" value="Unassembled WGS sequence"/>
</dbReference>
<feature type="active site" description="Proton donor 2" evidence="6">
    <location>
        <position position="249"/>
    </location>
</feature>
<evidence type="ECO:0000256" key="4">
    <source>
        <dbReference type="ARBA" id="ARBA00023180"/>
    </source>
</evidence>
<keyword evidence="11" id="KW-0645">Protease</keyword>
<organism evidence="12 13">
    <name type="scientific">Elysia marginata</name>
    <dbReference type="NCBI Taxonomy" id="1093978"/>
    <lineage>
        <taxon>Eukaryota</taxon>
        <taxon>Metazoa</taxon>
        <taxon>Spiralia</taxon>
        <taxon>Lophotrochozoa</taxon>
        <taxon>Mollusca</taxon>
        <taxon>Gastropoda</taxon>
        <taxon>Heterobranchia</taxon>
        <taxon>Euthyneura</taxon>
        <taxon>Panpulmonata</taxon>
        <taxon>Sacoglossa</taxon>
        <taxon>Placobranchoidea</taxon>
        <taxon>Plakobranchidae</taxon>
        <taxon>Elysia</taxon>
    </lineage>
</organism>
<keyword evidence="11" id="KW-0378">Hydrolase</keyword>
<dbReference type="Gene3D" id="1.10.1370.30">
    <property type="match status" value="1"/>
</dbReference>
<keyword evidence="11" id="KW-0121">Carboxypeptidase</keyword>
<dbReference type="GO" id="GO:0006508">
    <property type="term" value="P:proteolysis"/>
    <property type="evidence" value="ECO:0007669"/>
    <property type="project" value="UniProtKB-KW"/>
</dbReference>
<accession>A0AAV4F1L4</accession>
<dbReference type="GO" id="GO:0008241">
    <property type="term" value="F:peptidyl-dipeptidase activity"/>
    <property type="evidence" value="ECO:0007669"/>
    <property type="project" value="InterPro"/>
</dbReference>
<evidence type="ECO:0000256" key="3">
    <source>
        <dbReference type="ARBA" id="ARBA00023157"/>
    </source>
</evidence>
<comment type="caution">
    <text evidence="10">Lacks conserved residue(s) required for the propagation of feature annotation.</text>
</comment>
<name>A0AAV4F1L4_9GAST</name>
<dbReference type="InterPro" id="IPR001548">
    <property type="entry name" value="Peptidase_M2"/>
</dbReference>
<feature type="active site" description="Proton acceptor 2" evidence="6">
    <location>
        <position position="109"/>
    </location>
</feature>
<feature type="binding site" evidence="7">
    <location>
        <position position="112"/>
    </location>
    <ligand>
        <name>Zn(2+)</name>
        <dbReference type="ChEBI" id="CHEBI:29105"/>
        <label>1</label>
        <note>catalytic</note>
    </ligand>
</feature>
<keyword evidence="3 8" id="KW-1015">Disulfide bond</keyword>
<feature type="binding site" evidence="7">
    <location>
        <position position="108"/>
    </location>
    <ligand>
        <name>Zn(2+)</name>
        <dbReference type="ChEBI" id="CHEBI:29105"/>
        <label>1</label>
        <note>catalytic</note>
    </ligand>
</feature>
<dbReference type="GO" id="GO:0005886">
    <property type="term" value="C:plasma membrane"/>
    <property type="evidence" value="ECO:0007669"/>
    <property type="project" value="TreeGrafter"/>
</dbReference>
<feature type="binding site" evidence="9">
    <location>
        <position position="108"/>
    </location>
    <ligand>
        <name>Zn(2+)</name>
        <dbReference type="ChEBI" id="CHEBI:29105"/>
        <label>2</label>
        <note>catalytic</note>
    </ligand>
</feature>
<evidence type="ECO:0000256" key="10">
    <source>
        <dbReference type="PROSITE-ProRule" id="PRU01355"/>
    </source>
</evidence>
<feature type="active site" description="Proton donor 1" evidence="5">
    <location>
        <position position="249"/>
    </location>
</feature>
<dbReference type="GO" id="GO:0008237">
    <property type="term" value="F:metallopeptidase activity"/>
    <property type="evidence" value="ECO:0007669"/>
    <property type="project" value="UniProtKB-KW"/>
</dbReference>
<dbReference type="PANTHER" id="PTHR10514:SF27">
    <property type="entry name" value="ANGIOTENSIN-CONVERTING ENZYME"/>
    <property type="match status" value="1"/>
</dbReference>
<comment type="similarity">
    <text evidence="1 10 11">Belongs to the peptidase M2 family.</text>
</comment>
<dbReference type="AlphaFoldDB" id="A0AAV4F1L4"/>
<keyword evidence="13" id="KW-1185">Reference proteome</keyword>
<feature type="disulfide bond" evidence="8 10">
    <location>
        <begin position="77"/>
        <end position="95"/>
    </location>
</feature>
<keyword evidence="7 11" id="KW-0862">Zinc</keyword>
<feature type="disulfide bond" evidence="8">
    <location>
        <begin position="274"/>
        <end position="286"/>
    </location>
</feature>